<accession>A0AAV9NUD5</accession>
<feature type="region of interest" description="Disordered" evidence="1">
    <location>
        <begin position="1"/>
        <end position="37"/>
    </location>
</feature>
<evidence type="ECO:0000313" key="2">
    <source>
        <dbReference type="EMBL" id="KAK5163166.1"/>
    </source>
</evidence>
<keyword evidence="3" id="KW-1185">Reference proteome</keyword>
<dbReference type="EMBL" id="JAVRRT010000028">
    <property type="protein sequence ID" value="KAK5163166.1"/>
    <property type="molecule type" value="Genomic_DNA"/>
</dbReference>
<sequence length="160" mass="17898">MQLSGGRSGGRHDYTSPSNRQSVFPNIASSTMPRQERRARHIKSIRLGPTRAQEAAYSRMSALAGNLLFLKLIATSTIANLQPLLDMKRSFQADEEDIQNQAIRIGLKYELATTELHAVVKLAESMMNEPPAYTTSPQAEQYIMYCKALELHHLCLTTYG</sequence>
<organism evidence="2 3">
    <name type="scientific">Saxophila tyrrhenica</name>
    <dbReference type="NCBI Taxonomy" id="1690608"/>
    <lineage>
        <taxon>Eukaryota</taxon>
        <taxon>Fungi</taxon>
        <taxon>Dikarya</taxon>
        <taxon>Ascomycota</taxon>
        <taxon>Pezizomycotina</taxon>
        <taxon>Dothideomycetes</taxon>
        <taxon>Dothideomycetidae</taxon>
        <taxon>Mycosphaerellales</taxon>
        <taxon>Extremaceae</taxon>
        <taxon>Saxophila</taxon>
    </lineage>
</organism>
<gene>
    <name evidence="2" type="ORF">LTR77_010950</name>
</gene>
<dbReference type="AlphaFoldDB" id="A0AAV9NUD5"/>
<comment type="caution">
    <text evidence="2">The sequence shown here is derived from an EMBL/GenBank/DDBJ whole genome shotgun (WGS) entry which is preliminary data.</text>
</comment>
<protein>
    <submittedName>
        <fullName evidence="2">Uncharacterized protein</fullName>
    </submittedName>
</protein>
<proteinExistence type="predicted"/>
<dbReference type="RefSeq" id="XP_064653714.1">
    <property type="nucleotide sequence ID" value="XM_064808166.1"/>
</dbReference>
<evidence type="ECO:0000313" key="3">
    <source>
        <dbReference type="Proteomes" id="UP001337655"/>
    </source>
</evidence>
<dbReference type="GeneID" id="89932274"/>
<dbReference type="Proteomes" id="UP001337655">
    <property type="component" value="Unassembled WGS sequence"/>
</dbReference>
<feature type="compositionally biased region" description="Polar residues" evidence="1">
    <location>
        <begin position="15"/>
        <end position="33"/>
    </location>
</feature>
<reference evidence="2 3" key="1">
    <citation type="submission" date="2023-08" db="EMBL/GenBank/DDBJ databases">
        <title>Black Yeasts Isolated from many extreme environments.</title>
        <authorList>
            <person name="Coleine C."/>
            <person name="Stajich J.E."/>
            <person name="Selbmann L."/>
        </authorList>
    </citation>
    <scope>NUCLEOTIDE SEQUENCE [LARGE SCALE GENOMIC DNA]</scope>
    <source>
        <strain evidence="2 3">CCFEE 5935</strain>
    </source>
</reference>
<evidence type="ECO:0000256" key="1">
    <source>
        <dbReference type="SAM" id="MobiDB-lite"/>
    </source>
</evidence>
<name>A0AAV9NUD5_9PEZI</name>